<reference evidence="3" key="1">
    <citation type="journal article" date="2017" name="Nat. Commun.">
        <title>The asparagus genome sheds light on the origin and evolution of a young Y chromosome.</title>
        <authorList>
            <person name="Harkess A."/>
            <person name="Zhou J."/>
            <person name="Xu C."/>
            <person name="Bowers J.E."/>
            <person name="Van der Hulst R."/>
            <person name="Ayyampalayam S."/>
            <person name="Mercati F."/>
            <person name="Riccardi P."/>
            <person name="McKain M.R."/>
            <person name="Kakrana A."/>
            <person name="Tang H."/>
            <person name="Ray J."/>
            <person name="Groenendijk J."/>
            <person name="Arikit S."/>
            <person name="Mathioni S.M."/>
            <person name="Nakano M."/>
            <person name="Shan H."/>
            <person name="Telgmann-Rauber A."/>
            <person name="Kanno A."/>
            <person name="Yue Z."/>
            <person name="Chen H."/>
            <person name="Li W."/>
            <person name="Chen Y."/>
            <person name="Xu X."/>
            <person name="Zhang Y."/>
            <person name="Luo S."/>
            <person name="Chen H."/>
            <person name="Gao J."/>
            <person name="Mao Z."/>
            <person name="Pires J.C."/>
            <person name="Luo M."/>
            <person name="Kudrna D."/>
            <person name="Wing R.A."/>
            <person name="Meyers B.C."/>
            <person name="Yi K."/>
            <person name="Kong H."/>
            <person name="Lavrijsen P."/>
            <person name="Sunseri F."/>
            <person name="Falavigna A."/>
            <person name="Ye Y."/>
            <person name="Leebens-Mack J.H."/>
            <person name="Chen G."/>
        </authorList>
    </citation>
    <scope>NUCLEOTIDE SEQUENCE [LARGE SCALE GENOMIC DNA]</scope>
    <source>
        <strain evidence="3">cv. DH0086</strain>
    </source>
</reference>
<evidence type="ECO:0000313" key="2">
    <source>
        <dbReference type="EMBL" id="ONK68808.1"/>
    </source>
</evidence>
<comment type="similarity">
    <text evidence="1">Belongs to the ARG7 family.</text>
</comment>
<dbReference type="Proteomes" id="UP000243459">
    <property type="component" value="Chromosome 5"/>
</dbReference>
<dbReference type="Gramene" id="ONK68808">
    <property type="protein sequence ID" value="ONK68808"/>
    <property type="gene ID" value="A4U43_C05F16240"/>
</dbReference>
<evidence type="ECO:0000256" key="1">
    <source>
        <dbReference type="ARBA" id="ARBA00006974"/>
    </source>
</evidence>
<proteinExistence type="inferred from homology"/>
<name>A0A5P1ERZ7_ASPOF</name>
<sequence>MAITRDLVKKVLFCGAKSFANDLKEGHIWVDVGIEETRRFELDAHFLSHPLFEELLDFSVDEFGYSYGGALRIACDIDLFLHLLELLKSGNPSVHYMELPQLTDRFYISVVQLWEPVQGLSEPASVHATISGAGGVCGRCNRRLLLEKEL</sequence>
<protein>
    <submittedName>
        <fullName evidence="2">Uncharacterized protein</fullName>
    </submittedName>
</protein>
<dbReference type="InterPro" id="IPR003676">
    <property type="entry name" value="SAUR_fam"/>
</dbReference>
<organism evidence="2 3">
    <name type="scientific">Asparagus officinalis</name>
    <name type="common">Garden asparagus</name>
    <dbReference type="NCBI Taxonomy" id="4686"/>
    <lineage>
        <taxon>Eukaryota</taxon>
        <taxon>Viridiplantae</taxon>
        <taxon>Streptophyta</taxon>
        <taxon>Embryophyta</taxon>
        <taxon>Tracheophyta</taxon>
        <taxon>Spermatophyta</taxon>
        <taxon>Magnoliopsida</taxon>
        <taxon>Liliopsida</taxon>
        <taxon>Asparagales</taxon>
        <taxon>Asparagaceae</taxon>
        <taxon>Asparagoideae</taxon>
        <taxon>Asparagus</taxon>
    </lineage>
</organism>
<evidence type="ECO:0000313" key="3">
    <source>
        <dbReference type="Proteomes" id="UP000243459"/>
    </source>
</evidence>
<gene>
    <name evidence="2" type="ORF">A4U43_C05F16240</name>
</gene>
<dbReference type="EMBL" id="CM007385">
    <property type="protein sequence ID" value="ONK68808.1"/>
    <property type="molecule type" value="Genomic_DNA"/>
</dbReference>
<dbReference type="GO" id="GO:0009733">
    <property type="term" value="P:response to auxin"/>
    <property type="evidence" value="ECO:0007669"/>
    <property type="project" value="InterPro"/>
</dbReference>
<dbReference type="PANTHER" id="PTHR31374">
    <property type="entry name" value="AUXIN-INDUCED PROTEIN-LIKE-RELATED"/>
    <property type="match status" value="1"/>
</dbReference>
<dbReference type="Pfam" id="PF02519">
    <property type="entry name" value="Auxin_inducible"/>
    <property type="match status" value="1"/>
</dbReference>
<accession>A0A5P1ERZ7</accession>
<keyword evidence="3" id="KW-1185">Reference proteome</keyword>
<dbReference type="PANTHER" id="PTHR31374:SF216">
    <property type="entry name" value="SAUR-LIKE AUXIN-RESPONSIVE PROTEIN FAMILY"/>
    <property type="match status" value="1"/>
</dbReference>
<dbReference type="AlphaFoldDB" id="A0A5P1ERZ7"/>